<evidence type="ECO:0000256" key="5">
    <source>
        <dbReference type="ARBA" id="ARBA00022683"/>
    </source>
</evidence>
<gene>
    <name evidence="8" type="ORF">CIAN88_14180</name>
    <name evidence="9" type="ORF">GT664_20185</name>
</gene>
<dbReference type="Proteomes" id="UP000604383">
    <property type="component" value="Unassembled WGS sequence"/>
</dbReference>
<keyword evidence="1" id="KW-0813">Transport</keyword>
<feature type="domain" description="PTS EIIB type-3" evidence="7">
    <location>
        <begin position="1"/>
        <end position="126"/>
    </location>
</feature>
<dbReference type="PANTHER" id="PTHR34581">
    <property type="entry name" value="PTS SYSTEM N,N'-DIACETYLCHITOBIOSE-SPECIFIC EIIB COMPONENT"/>
    <property type="match status" value="1"/>
</dbReference>
<evidence type="ECO:0000256" key="2">
    <source>
        <dbReference type="ARBA" id="ARBA00022553"/>
    </source>
</evidence>
<keyword evidence="3" id="KW-0762">Sugar transport</keyword>
<evidence type="ECO:0000259" key="7">
    <source>
        <dbReference type="PROSITE" id="PS51100"/>
    </source>
</evidence>
<evidence type="ECO:0000256" key="6">
    <source>
        <dbReference type="PROSITE-ProRule" id="PRU00423"/>
    </source>
</evidence>
<reference evidence="9" key="2">
    <citation type="journal article" date="2019" name="Nat. Med.">
        <title>A library of human gut bacterial isolates paired with longitudinal multiomics data enables mechanistic microbiome research.</title>
        <authorList>
            <person name="Poyet M."/>
            <person name="Groussin M."/>
            <person name="Gibbons S.M."/>
            <person name="Avila-Pacheco J."/>
            <person name="Jiang X."/>
            <person name="Kearney S.M."/>
            <person name="Perrotta A.R."/>
            <person name="Berdy B."/>
            <person name="Zhao S."/>
            <person name="Lieberman T.D."/>
            <person name="Swanson P.K."/>
            <person name="Smith M."/>
            <person name="Roesemann S."/>
            <person name="Alexander J.E."/>
            <person name="Rich S.A."/>
            <person name="Livny J."/>
            <person name="Vlamakis H."/>
            <person name="Clish C."/>
            <person name="Bullock K."/>
            <person name="Deik A."/>
            <person name="Scott J."/>
            <person name="Pierce K.A."/>
            <person name="Xavier R.J."/>
            <person name="Alm E.J."/>
        </authorList>
    </citation>
    <scope>NUCLEOTIDE SEQUENCE</scope>
    <source>
        <strain evidence="9">BIOML-A12</strain>
    </source>
</reference>
<dbReference type="PROSITE" id="PS51100">
    <property type="entry name" value="PTS_EIIB_TYPE_3"/>
    <property type="match status" value="1"/>
</dbReference>
<evidence type="ECO:0000256" key="1">
    <source>
        <dbReference type="ARBA" id="ARBA00022448"/>
    </source>
</evidence>
<evidence type="ECO:0000256" key="3">
    <source>
        <dbReference type="ARBA" id="ARBA00022597"/>
    </source>
</evidence>
<proteinExistence type="predicted"/>
<dbReference type="Proteomes" id="UP000030008">
    <property type="component" value="Unassembled WGS sequence"/>
</dbReference>
<dbReference type="Gene3D" id="3.40.50.2300">
    <property type="match status" value="1"/>
</dbReference>
<keyword evidence="4" id="KW-0808">Transferase</keyword>
<evidence type="ECO:0000256" key="4">
    <source>
        <dbReference type="ARBA" id="ARBA00022679"/>
    </source>
</evidence>
<dbReference type="AlphaFoldDB" id="A0A099I6M7"/>
<dbReference type="InterPro" id="IPR036095">
    <property type="entry name" value="PTS_EIIB-like_sf"/>
</dbReference>
<evidence type="ECO:0000313" key="9">
    <source>
        <dbReference type="EMBL" id="MZH58015.1"/>
    </source>
</evidence>
<feature type="modified residue" description="Phosphocysteine; by EIIA" evidence="6">
    <location>
        <position position="7"/>
    </location>
</feature>
<evidence type="ECO:0000313" key="8">
    <source>
        <dbReference type="EMBL" id="KGJ52533.1"/>
    </source>
</evidence>
<keyword evidence="2" id="KW-0597">Phosphoprotein</keyword>
<keyword evidence="5" id="KW-0598">Phosphotransferase system</keyword>
<dbReference type="EMBL" id="WWTN01000051">
    <property type="protein sequence ID" value="MZH58015.1"/>
    <property type="molecule type" value="Genomic_DNA"/>
</dbReference>
<protein>
    <submittedName>
        <fullName evidence="8">PTS beta-glucoside transporter subunit IIB</fullName>
    </submittedName>
</protein>
<accession>A0A099I6M7</accession>
<dbReference type="EMBL" id="JQIF01000063">
    <property type="protein sequence ID" value="KGJ52533.1"/>
    <property type="molecule type" value="Genomic_DNA"/>
</dbReference>
<dbReference type="SUPFAM" id="SSF52794">
    <property type="entry name" value="PTS system IIB component-like"/>
    <property type="match status" value="1"/>
</dbReference>
<sequence>MLVYVCCATGNTSGMFCKQIQKASCREQIYVEEIHELGNHLEDALRENDLVLAYGSAEIIDEKFIRRYHFEYHMQAIWLAPQMRYLKDSMKKKLNCFDIPIHIIDMKTFGKMDGKQALQDILNAMI</sequence>
<evidence type="ECO:0000313" key="10">
    <source>
        <dbReference type="Proteomes" id="UP000030008"/>
    </source>
</evidence>
<dbReference type="GO" id="GO:0009401">
    <property type="term" value="P:phosphoenolpyruvate-dependent sugar phosphotransferase system"/>
    <property type="evidence" value="ECO:0007669"/>
    <property type="project" value="UniProtKB-KW"/>
</dbReference>
<dbReference type="InterPro" id="IPR013012">
    <property type="entry name" value="PTS_EIIB_3"/>
</dbReference>
<organism evidence="8 10">
    <name type="scientific">Clostridium innocuum</name>
    <dbReference type="NCBI Taxonomy" id="1522"/>
    <lineage>
        <taxon>Bacteria</taxon>
        <taxon>Bacillati</taxon>
        <taxon>Bacillota</taxon>
        <taxon>Clostridia</taxon>
        <taxon>Eubacteriales</taxon>
        <taxon>Clostridiaceae</taxon>
        <taxon>Clostridium</taxon>
    </lineage>
</organism>
<name>A0A099I6M7_CLOIN</name>
<reference evidence="8 10" key="1">
    <citation type="submission" date="2014-08" db="EMBL/GenBank/DDBJ databases">
        <title>Clostridium innocuum, an unnegligible vancomycin-resistant pathogen causing extra-intestinal infections.</title>
        <authorList>
            <person name="Feng Y."/>
            <person name="Chiu C.-H."/>
        </authorList>
    </citation>
    <scope>NUCLEOTIDE SEQUENCE [LARGE SCALE GENOMIC DNA]</scope>
    <source>
        <strain evidence="8 10">AN88</strain>
    </source>
</reference>
<dbReference type="PANTHER" id="PTHR34581:SF2">
    <property type="entry name" value="PTS SYSTEM N,N'-DIACETYLCHITOBIOSE-SPECIFIC EIIB COMPONENT"/>
    <property type="match status" value="1"/>
</dbReference>
<comment type="caution">
    <text evidence="8">The sequence shown here is derived from an EMBL/GenBank/DDBJ whole genome shotgun (WGS) entry which is preliminary data.</text>
</comment>
<dbReference type="RefSeq" id="WP_009588245.1">
    <property type="nucleotide sequence ID" value="NZ_BAABXQ010000008.1"/>
</dbReference>
<dbReference type="InterPro" id="IPR051819">
    <property type="entry name" value="PTS_sugar-specific_EIIB"/>
</dbReference>
<dbReference type="GO" id="GO:0008982">
    <property type="term" value="F:protein-N(PI)-phosphohistidine-sugar phosphotransferase activity"/>
    <property type="evidence" value="ECO:0007669"/>
    <property type="project" value="InterPro"/>
</dbReference>